<gene>
    <name evidence="12" type="ORF">FMOSSE_LOCUS13707</name>
</gene>
<feature type="region of interest" description="Disordered" evidence="8">
    <location>
        <begin position="695"/>
        <end position="721"/>
    </location>
</feature>
<feature type="region of interest" description="Disordered" evidence="8">
    <location>
        <begin position="598"/>
        <end position="640"/>
    </location>
</feature>
<feature type="region of interest" description="Disordered" evidence="8">
    <location>
        <begin position="738"/>
        <end position="765"/>
    </location>
</feature>
<dbReference type="SMART" id="SM00360">
    <property type="entry name" value="RRM"/>
    <property type="match status" value="2"/>
</dbReference>
<dbReference type="InterPro" id="IPR000095">
    <property type="entry name" value="CRIB_dom"/>
</dbReference>
<keyword evidence="3 7" id="KW-0862">Zinc</keyword>
<dbReference type="AlphaFoldDB" id="A0A9N9N2B1"/>
<feature type="domain" description="RRM" evidence="9">
    <location>
        <begin position="520"/>
        <end position="592"/>
    </location>
</feature>
<accession>A0A9N9N2B1</accession>
<evidence type="ECO:0000256" key="7">
    <source>
        <dbReference type="PROSITE-ProRule" id="PRU00723"/>
    </source>
</evidence>
<feature type="region of interest" description="Disordered" evidence="8">
    <location>
        <begin position="94"/>
        <end position="261"/>
    </location>
</feature>
<feature type="compositionally biased region" description="Basic and acidic residues" evidence="8">
    <location>
        <begin position="175"/>
        <end position="184"/>
    </location>
</feature>
<dbReference type="InterPro" id="IPR012677">
    <property type="entry name" value="Nucleotide-bd_a/b_plait_sf"/>
</dbReference>
<dbReference type="GO" id="GO:0003723">
    <property type="term" value="F:RNA binding"/>
    <property type="evidence" value="ECO:0007669"/>
    <property type="project" value="UniProtKB-UniRule"/>
</dbReference>
<reference evidence="12" key="1">
    <citation type="submission" date="2021-06" db="EMBL/GenBank/DDBJ databases">
        <authorList>
            <person name="Kallberg Y."/>
            <person name="Tangrot J."/>
            <person name="Rosling A."/>
        </authorList>
    </citation>
    <scope>NUCLEOTIDE SEQUENCE</scope>
    <source>
        <strain evidence="12">87-6 pot B 2015</strain>
    </source>
</reference>
<dbReference type="Pfam" id="PF00076">
    <property type="entry name" value="RRM_1"/>
    <property type="match status" value="1"/>
</dbReference>
<dbReference type="PROSITE" id="PS50103">
    <property type="entry name" value="ZF_C3H1"/>
    <property type="match status" value="1"/>
</dbReference>
<feature type="domain" description="RRM" evidence="9">
    <location>
        <begin position="819"/>
        <end position="889"/>
    </location>
</feature>
<feature type="compositionally biased region" description="Polar residues" evidence="8">
    <location>
        <begin position="921"/>
        <end position="939"/>
    </location>
</feature>
<dbReference type="Gene3D" id="3.30.70.330">
    <property type="match status" value="2"/>
</dbReference>
<protein>
    <submittedName>
        <fullName evidence="12">1730_t:CDS:1</fullName>
    </submittedName>
</protein>
<feature type="compositionally biased region" description="Basic and acidic residues" evidence="8">
    <location>
        <begin position="628"/>
        <end position="640"/>
    </location>
</feature>
<dbReference type="GO" id="GO:0008270">
    <property type="term" value="F:zinc ion binding"/>
    <property type="evidence" value="ECO:0007669"/>
    <property type="project" value="UniProtKB-KW"/>
</dbReference>
<organism evidence="12 13">
    <name type="scientific">Funneliformis mosseae</name>
    <name type="common">Endomycorrhizal fungus</name>
    <name type="synonym">Glomus mosseae</name>
    <dbReference type="NCBI Taxonomy" id="27381"/>
    <lineage>
        <taxon>Eukaryota</taxon>
        <taxon>Fungi</taxon>
        <taxon>Fungi incertae sedis</taxon>
        <taxon>Mucoromycota</taxon>
        <taxon>Glomeromycotina</taxon>
        <taxon>Glomeromycetes</taxon>
        <taxon>Glomerales</taxon>
        <taxon>Glomeraceae</taxon>
        <taxon>Funneliformis</taxon>
    </lineage>
</organism>
<evidence type="ECO:0000256" key="1">
    <source>
        <dbReference type="ARBA" id="ARBA00022723"/>
    </source>
</evidence>
<dbReference type="SUPFAM" id="SSF54928">
    <property type="entry name" value="RNA-binding domain, RBD"/>
    <property type="match status" value="1"/>
</dbReference>
<dbReference type="PROSITE" id="PS50102">
    <property type="entry name" value="RRM"/>
    <property type="match status" value="2"/>
</dbReference>
<feature type="region of interest" description="Disordered" evidence="8">
    <location>
        <begin position="316"/>
        <end position="344"/>
    </location>
</feature>
<evidence type="ECO:0000256" key="4">
    <source>
        <dbReference type="ARBA" id="ARBA00022884"/>
    </source>
</evidence>
<dbReference type="InterPro" id="IPR045137">
    <property type="entry name" value="RBM26/27"/>
</dbReference>
<feature type="non-terminal residue" evidence="12">
    <location>
        <position position="1034"/>
    </location>
</feature>
<dbReference type="InterPro" id="IPR035979">
    <property type="entry name" value="RBD_domain_sf"/>
</dbReference>
<dbReference type="InterPro" id="IPR000504">
    <property type="entry name" value="RRM_dom"/>
</dbReference>
<keyword evidence="4 6" id="KW-0694">RNA-binding</keyword>
<dbReference type="Pfam" id="PF00642">
    <property type="entry name" value="zf-CCCH"/>
    <property type="match status" value="1"/>
</dbReference>
<dbReference type="InterPro" id="IPR036855">
    <property type="entry name" value="Znf_CCCH_sf"/>
</dbReference>
<evidence type="ECO:0000256" key="5">
    <source>
        <dbReference type="ARBA" id="ARBA00043866"/>
    </source>
</evidence>
<dbReference type="InterPro" id="IPR000571">
    <property type="entry name" value="Znf_CCCH"/>
</dbReference>
<feature type="compositionally biased region" description="Acidic residues" evidence="8">
    <location>
        <begin position="942"/>
        <end position="951"/>
    </location>
</feature>
<feature type="compositionally biased region" description="Basic and acidic residues" evidence="8">
    <location>
        <begin position="209"/>
        <end position="227"/>
    </location>
</feature>
<feature type="compositionally biased region" description="Basic and acidic residues" evidence="8">
    <location>
        <begin position="112"/>
        <end position="125"/>
    </location>
</feature>
<dbReference type="SUPFAM" id="SSF90229">
    <property type="entry name" value="CCCH zinc finger"/>
    <property type="match status" value="1"/>
</dbReference>
<dbReference type="EMBL" id="CAJVPP010008637">
    <property type="protein sequence ID" value="CAG8698518.1"/>
    <property type="molecule type" value="Genomic_DNA"/>
</dbReference>
<keyword evidence="2 7" id="KW-0863">Zinc-finger</keyword>
<evidence type="ECO:0000259" key="11">
    <source>
        <dbReference type="PROSITE" id="PS50108"/>
    </source>
</evidence>
<feature type="region of interest" description="Disordered" evidence="8">
    <location>
        <begin position="489"/>
        <end position="512"/>
    </location>
</feature>
<proteinExistence type="predicted"/>
<dbReference type="SMART" id="SM00356">
    <property type="entry name" value="ZnF_C3H1"/>
    <property type="match status" value="1"/>
</dbReference>
<dbReference type="InterPro" id="IPR002483">
    <property type="entry name" value="PWI_dom"/>
</dbReference>
<dbReference type="Pfam" id="PF01480">
    <property type="entry name" value="PWI"/>
    <property type="match status" value="1"/>
</dbReference>
<evidence type="ECO:0000256" key="8">
    <source>
        <dbReference type="SAM" id="MobiDB-lite"/>
    </source>
</evidence>
<feature type="compositionally biased region" description="Low complexity" evidence="8">
    <location>
        <begin position="747"/>
        <end position="760"/>
    </location>
</feature>
<evidence type="ECO:0000313" key="13">
    <source>
        <dbReference type="Proteomes" id="UP000789375"/>
    </source>
</evidence>
<comment type="caution">
    <text evidence="12">The sequence shown here is derived from an EMBL/GenBank/DDBJ whole genome shotgun (WGS) entry which is preliminary data.</text>
</comment>
<evidence type="ECO:0000259" key="10">
    <source>
        <dbReference type="PROSITE" id="PS50103"/>
    </source>
</evidence>
<dbReference type="GO" id="GO:0005634">
    <property type="term" value="C:nucleus"/>
    <property type="evidence" value="ECO:0007669"/>
    <property type="project" value="TreeGrafter"/>
</dbReference>
<feature type="domain" description="C3H1-type" evidence="10">
    <location>
        <begin position="343"/>
        <end position="371"/>
    </location>
</feature>
<feature type="non-terminal residue" evidence="12">
    <location>
        <position position="1"/>
    </location>
</feature>
<name>A0A9N9N2B1_FUNMO</name>
<sequence>MFLDDTSSKALKKYLSHHLEPICDADPKVLADYVIALLKHDKPDQDLKQLCIDQLDDFLRGETRPFVEKLFDALGSQEYLGERVALTAIQSQQESTINTGASSTNNSVVEGKSTKSQELTSEKADSQPSKMGVRKREDSEASDDDDDRNYKHRERGGENRDDYRRYTDRSSSFASREDDRDSKNKRFRSGEGIPTGPASGGSQYNNNFQDDRTFKRRRDETEEEFRSNKIPRNNSLGTSQPISGSGNGYVSNNGMSGGNVRRSEFERDNRINRNFPSISSGSPGSSISSGRWGNEWVNNGMNAPVNDRFDDRRIRGGRLSERGGGRSGPMVVNRGSGYSDVRPGRRQRCRDYDEKGYCMRGDLCPFDHGVDRIVVDDVPLNRPFDIIPPMAGTPLTGPVGIMSAGVPSRPPYFMTGQTSRSMTPTADAYDPERATLSRPEELISVIEPKENDASQTSPEAAVTESTLSLSSAQNVPQFLDSSVSISTSRGTTFRGRGRSRGNRGGFNANNRYGTSANKNATLVVENIPKEFCTLDKVNEFFKKFGTITNINIDINYNKAIIQFSNSSEAYKAYNSPEPIFDYRFVKVYWYKEKEEPQTSTSTIPKPVSPVKPDHTIAQPEISPPANAAEKKEAEEKAKKQKESLKAMLEIQKQREQLINRQIEEQKKLMELAKKKNVNSKNREEVLKSLSKVSEDIKKDSNVPVRKPSLSGAIHPKSLLEEKEREQLDRELDILSKINENSAANEPSTSAASSVANAQSSTDTNLETNTSAASLISFTDSSIYRGRGRAVFYRGRARGLWPRARGGSVMRSYKLDNRTTKLLLKEVPAESTDNLRNYFQQFGEVETFTVAEEARTAMVQFKHRKDAEQALVKGSNIPDVGQVQMTWHTETSSATRPSEVTTTMTTGSNTVDNIAEVVSDITESQTVDTESASASHNVTADFQAEDDEDEERELSTNGGVVQSEERSSNDSYYNVASNERPKLEGKKSDASYYNQNNSSTSSLHRKKKGFGNKIIEISKPTEFEHGIHVEYNTES</sequence>
<dbReference type="Gene3D" id="1.20.1390.10">
    <property type="entry name" value="PWI domain"/>
    <property type="match status" value="1"/>
</dbReference>
<feature type="compositionally biased region" description="Polar residues" evidence="8">
    <location>
        <begin position="94"/>
        <end position="111"/>
    </location>
</feature>
<feature type="compositionally biased region" description="Basic and acidic residues" evidence="8">
    <location>
        <begin position="155"/>
        <end position="168"/>
    </location>
</feature>
<feature type="zinc finger region" description="C3H1-type" evidence="7">
    <location>
        <begin position="343"/>
        <end position="371"/>
    </location>
</feature>
<evidence type="ECO:0000256" key="2">
    <source>
        <dbReference type="ARBA" id="ARBA00022771"/>
    </source>
</evidence>
<evidence type="ECO:0000259" key="9">
    <source>
        <dbReference type="PROSITE" id="PS50102"/>
    </source>
</evidence>
<evidence type="ECO:0000313" key="12">
    <source>
        <dbReference type="EMBL" id="CAG8698518.1"/>
    </source>
</evidence>
<evidence type="ECO:0000256" key="6">
    <source>
        <dbReference type="PROSITE-ProRule" id="PRU00176"/>
    </source>
</evidence>
<feature type="compositionally biased region" description="Low complexity" evidence="8">
    <location>
        <begin position="990"/>
        <end position="1001"/>
    </location>
</feature>
<dbReference type="PROSITE" id="PS50108">
    <property type="entry name" value="CRIB"/>
    <property type="match status" value="1"/>
</dbReference>
<dbReference type="Proteomes" id="UP000789375">
    <property type="component" value="Unassembled WGS sequence"/>
</dbReference>
<feature type="domain" description="CRIB" evidence="11">
    <location>
        <begin position="1016"/>
        <end position="1029"/>
    </location>
</feature>
<feature type="compositionally biased region" description="Polar residues" evidence="8">
    <location>
        <begin position="230"/>
        <end position="242"/>
    </location>
</feature>
<dbReference type="CDD" id="cd12257">
    <property type="entry name" value="RRM1_RBM26_like"/>
    <property type="match status" value="1"/>
</dbReference>
<dbReference type="PANTHER" id="PTHR14398">
    <property type="entry name" value="RNA RECOGNITION RRM/RNP DOMAIN"/>
    <property type="match status" value="1"/>
</dbReference>
<keyword evidence="1 7" id="KW-0479">Metal-binding</keyword>
<keyword evidence="13" id="KW-1185">Reference proteome</keyword>
<feature type="compositionally biased region" description="Basic and acidic residues" evidence="8">
    <location>
        <begin position="978"/>
        <end position="988"/>
    </location>
</feature>
<evidence type="ECO:0000256" key="3">
    <source>
        <dbReference type="ARBA" id="ARBA00022833"/>
    </source>
</evidence>
<feature type="region of interest" description="Disordered" evidence="8">
    <location>
        <begin position="921"/>
        <end position="1007"/>
    </location>
</feature>
<comment type="function">
    <text evidence="5">May be involved in the turnover of nuclear polyadenylated (pA+) RNA.</text>
</comment>
<dbReference type="PANTHER" id="PTHR14398:SF0">
    <property type="entry name" value="ZINC FINGER PROTEIN SWM"/>
    <property type="match status" value="1"/>
</dbReference>